<organism evidence="8 9">
    <name type="scientific">Parthenolecanium corni</name>
    <dbReference type="NCBI Taxonomy" id="536013"/>
    <lineage>
        <taxon>Eukaryota</taxon>
        <taxon>Metazoa</taxon>
        <taxon>Ecdysozoa</taxon>
        <taxon>Arthropoda</taxon>
        <taxon>Hexapoda</taxon>
        <taxon>Insecta</taxon>
        <taxon>Pterygota</taxon>
        <taxon>Neoptera</taxon>
        <taxon>Paraneoptera</taxon>
        <taxon>Hemiptera</taxon>
        <taxon>Sternorrhyncha</taxon>
        <taxon>Coccoidea</taxon>
        <taxon>Coccidae</taxon>
        <taxon>Parthenolecanium</taxon>
    </lineage>
</organism>
<keyword evidence="7" id="KW-0503">Monooxygenase</keyword>
<keyword evidence="9" id="KW-1185">Reference proteome</keyword>
<dbReference type="Gene3D" id="1.10.630.10">
    <property type="entry name" value="Cytochrome P450"/>
    <property type="match status" value="1"/>
</dbReference>
<dbReference type="Pfam" id="PF00067">
    <property type="entry name" value="p450"/>
    <property type="match status" value="1"/>
</dbReference>
<dbReference type="InterPro" id="IPR001128">
    <property type="entry name" value="Cyt_P450"/>
</dbReference>
<dbReference type="SUPFAM" id="SSF48264">
    <property type="entry name" value="Cytochrome P450"/>
    <property type="match status" value="1"/>
</dbReference>
<evidence type="ECO:0000256" key="6">
    <source>
        <dbReference type="ARBA" id="ARBA00023004"/>
    </source>
</evidence>
<name>A0AAN9TKX8_9HEMI</name>
<evidence type="ECO:0000256" key="4">
    <source>
        <dbReference type="ARBA" id="ARBA00022723"/>
    </source>
</evidence>
<comment type="similarity">
    <text evidence="2">Belongs to the cytochrome P450 family.</text>
</comment>
<comment type="cofactor">
    <cofactor evidence="1">
        <name>heme</name>
        <dbReference type="ChEBI" id="CHEBI:30413"/>
    </cofactor>
</comment>
<evidence type="ECO:0000256" key="2">
    <source>
        <dbReference type="ARBA" id="ARBA00010617"/>
    </source>
</evidence>
<dbReference type="GO" id="GO:0020037">
    <property type="term" value="F:heme binding"/>
    <property type="evidence" value="ECO:0007669"/>
    <property type="project" value="InterPro"/>
</dbReference>
<keyword evidence="6" id="KW-0408">Iron</keyword>
<gene>
    <name evidence="8" type="ORF">V9T40_001550</name>
</gene>
<evidence type="ECO:0000256" key="7">
    <source>
        <dbReference type="ARBA" id="ARBA00023033"/>
    </source>
</evidence>
<dbReference type="EMBL" id="JBBCAQ010000019">
    <property type="protein sequence ID" value="KAK7595117.1"/>
    <property type="molecule type" value="Genomic_DNA"/>
</dbReference>
<keyword evidence="3" id="KW-0349">Heme</keyword>
<evidence type="ECO:0000256" key="5">
    <source>
        <dbReference type="ARBA" id="ARBA00023002"/>
    </source>
</evidence>
<reference evidence="8 9" key="1">
    <citation type="submission" date="2024-03" db="EMBL/GenBank/DDBJ databases">
        <title>Adaptation during the transition from Ophiocordyceps entomopathogen to insect associate is accompanied by gene loss and intensified selection.</title>
        <authorList>
            <person name="Ward C.M."/>
            <person name="Onetto C.A."/>
            <person name="Borneman A.R."/>
        </authorList>
    </citation>
    <scope>NUCLEOTIDE SEQUENCE [LARGE SCALE GENOMIC DNA]</scope>
    <source>
        <strain evidence="8">AWRI1</strain>
        <tissue evidence="8">Single Adult Female</tissue>
    </source>
</reference>
<sequence>MMTSPSAVPMFYLDIMTSSFFFNSSSKSEKVHEELNAVFFEDKDRPAETSDLAKLTFLEQCIKESLRKSSVIPFVERYVTTDVTMKGMYYS</sequence>
<dbReference type="AlphaFoldDB" id="A0AAN9TKX8"/>
<dbReference type="InterPro" id="IPR036396">
    <property type="entry name" value="Cyt_P450_sf"/>
</dbReference>
<dbReference type="GO" id="GO:0005506">
    <property type="term" value="F:iron ion binding"/>
    <property type="evidence" value="ECO:0007669"/>
    <property type="project" value="InterPro"/>
</dbReference>
<evidence type="ECO:0008006" key="10">
    <source>
        <dbReference type="Google" id="ProtNLM"/>
    </source>
</evidence>
<dbReference type="GO" id="GO:0016705">
    <property type="term" value="F:oxidoreductase activity, acting on paired donors, with incorporation or reduction of molecular oxygen"/>
    <property type="evidence" value="ECO:0007669"/>
    <property type="project" value="InterPro"/>
</dbReference>
<dbReference type="PANTHER" id="PTHR24291:SF146">
    <property type="entry name" value="CYTOCHROME P450"/>
    <property type="match status" value="1"/>
</dbReference>
<accession>A0AAN9TKX8</accession>
<dbReference type="PANTHER" id="PTHR24291">
    <property type="entry name" value="CYTOCHROME P450 FAMILY 4"/>
    <property type="match status" value="1"/>
</dbReference>
<comment type="caution">
    <text evidence="8">The sequence shown here is derived from an EMBL/GenBank/DDBJ whole genome shotgun (WGS) entry which is preliminary data.</text>
</comment>
<dbReference type="Proteomes" id="UP001367676">
    <property type="component" value="Unassembled WGS sequence"/>
</dbReference>
<proteinExistence type="inferred from homology"/>
<evidence type="ECO:0000256" key="3">
    <source>
        <dbReference type="ARBA" id="ARBA00022617"/>
    </source>
</evidence>
<dbReference type="GO" id="GO:0004497">
    <property type="term" value="F:monooxygenase activity"/>
    <property type="evidence" value="ECO:0007669"/>
    <property type="project" value="UniProtKB-KW"/>
</dbReference>
<evidence type="ECO:0000313" key="9">
    <source>
        <dbReference type="Proteomes" id="UP001367676"/>
    </source>
</evidence>
<evidence type="ECO:0000256" key="1">
    <source>
        <dbReference type="ARBA" id="ARBA00001971"/>
    </source>
</evidence>
<keyword evidence="4" id="KW-0479">Metal-binding</keyword>
<dbReference type="InterPro" id="IPR050196">
    <property type="entry name" value="Cytochrome_P450_Monoox"/>
</dbReference>
<protein>
    <recommendedName>
        <fullName evidence="10">Cytochrome P450</fullName>
    </recommendedName>
</protein>
<evidence type="ECO:0000313" key="8">
    <source>
        <dbReference type="EMBL" id="KAK7595117.1"/>
    </source>
</evidence>
<keyword evidence="5" id="KW-0560">Oxidoreductase</keyword>